<dbReference type="InterPro" id="IPR001584">
    <property type="entry name" value="Integrase_cat-core"/>
</dbReference>
<name>A0A836EQR6_9HYME</name>
<feature type="compositionally biased region" description="Acidic residues" evidence="2">
    <location>
        <begin position="617"/>
        <end position="627"/>
    </location>
</feature>
<dbReference type="InterPro" id="IPR032466">
    <property type="entry name" value="Metal_Hydrolase"/>
</dbReference>
<evidence type="ECO:0000256" key="1">
    <source>
        <dbReference type="PROSITE-ProRule" id="PRU00047"/>
    </source>
</evidence>
<dbReference type="Gene3D" id="3.20.20.140">
    <property type="entry name" value="Metal-dependent hydrolases"/>
    <property type="match status" value="1"/>
</dbReference>
<dbReference type="SUPFAM" id="SSF51556">
    <property type="entry name" value="Metallo-dependent hydrolases"/>
    <property type="match status" value="1"/>
</dbReference>
<accession>A0A836EQR6</accession>
<feature type="domain" description="Integrase catalytic" evidence="4">
    <location>
        <begin position="390"/>
        <end position="507"/>
    </location>
</feature>
<keyword evidence="1" id="KW-0863">Zinc-finger</keyword>
<dbReference type="PANTHER" id="PTHR43668">
    <property type="entry name" value="ALLANTOINASE"/>
    <property type="match status" value="1"/>
</dbReference>
<dbReference type="Pfam" id="PF22936">
    <property type="entry name" value="Pol_BBD"/>
    <property type="match status" value="1"/>
</dbReference>
<gene>
    <name evidence="5" type="primary">Allb1</name>
    <name evidence="5" type="ORF">G6Z78_0000992</name>
</gene>
<dbReference type="InterPro" id="IPR050138">
    <property type="entry name" value="DHOase/Allantoinase_Hydrolase"/>
</dbReference>
<proteinExistence type="predicted"/>
<dbReference type="GO" id="GO:0015074">
    <property type="term" value="P:DNA integration"/>
    <property type="evidence" value="ECO:0007669"/>
    <property type="project" value="InterPro"/>
</dbReference>
<dbReference type="InterPro" id="IPR011059">
    <property type="entry name" value="Metal-dep_hydrolase_composite"/>
</dbReference>
<dbReference type="GO" id="GO:0003676">
    <property type="term" value="F:nucleic acid binding"/>
    <property type="evidence" value="ECO:0007669"/>
    <property type="project" value="InterPro"/>
</dbReference>
<evidence type="ECO:0000313" key="6">
    <source>
        <dbReference type="Proteomes" id="UP000668214"/>
    </source>
</evidence>
<dbReference type="GO" id="GO:0005737">
    <property type="term" value="C:cytoplasm"/>
    <property type="evidence" value="ECO:0007669"/>
    <property type="project" value="TreeGrafter"/>
</dbReference>
<dbReference type="Proteomes" id="UP000668214">
    <property type="component" value="Unassembled WGS sequence"/>
</dbReference>
<dbReference type="PANTHER" id="PTHR43668:SF2">
    <property type="entry name" value="ALLANTOINASE"/>
    <property type="match status" value="1"/>
</dbReference>
<dbReference type="GO" id="GO:0008270">
    <property type="term" value="F:zinc ion binding"/>
    <property type="evidence" value="ECO:0007669"/>
    <property type="project" value="UniProtKB-KW"/>
</dbReference>
<dbReference type="InterPro" id="IPR054722">
    <property type="entry name" value="PolX-like_BBD"/>
</dbReference>
<dbReference type="InterPro" id="IPR001878">
    <property type="entry name" value="Znf_CCHC"/>
</dbReference>
<evidence type="ECO:0000313" key="5">
    <source>
        <dbReference type="EMBL" id="KAG5318277.1"/>
    </source>
</evidence>
<dbReference type="Pfam" id="PF01979">
    <property type="entry name" value="Amidohydro_1"/>
    <property type="match status" value="1"/>
</dbReference>
<evidence type="ECO:0000259" key="3">
    <source>
        <dbReference type="PROSITE" id="PS50158"/>
    </source>
</evidence>
<keyword evidence="1" id="KW-0479">Metal-binding</keyword>
<evidence type="ECO:0000259" key="4">
    <source>
        <dbReference type="PROSITE" id="PS50994"/>
    </source>
</evidence>
<dbReference type="InterPro" id="IPR036397">
    <property type="entry name" value="RNaseH_sf"/>
</dbReference>
<dbReference type="InterPro" id="IPR012337">
    <property type="entry name" value="RNaseH-like_sf"/>
</dbReference>
<dbReference type="InterPro" id="IPR057670">
    <property type="entry name" value="SH3_retrovirus"/>
</dbReference>
<dbReference type="EMBL" id="JAANIA010001953">
    <property type="protein sequence ID" value="KAG5318277.1"/>
    <property type="molecule type" value="Genomic_DNA"/>
</dbReference>
<dbReference type="PROSITE" id="PS50158">
    <property type="entry name" value="ZF_CCHC"/>
    <property type="match status" value="1"/>
</dbReference>
<feature type="domain" description="CCHC-type" evidence="3">
    <location>
        <begin position="174"/>
        <end position="188"/>
    </location>
</feature>
<dbReference type="AlphaFoldDB" id="A0A836EQR6"/>
<keyword evidence="1" id="KW-0862">Zinc</keyword>
<dbReference type="Pfam" id="PF25597">
    <property type="entry name" value="SH3_retrovirus"/>
    <property type="match status" value="1"/>
</dbReference>
<dbReference type="InterPro" id="IPR006680">
    <property type="entry name" value="Amidohydro-rel"/>
</dbReference>
<organism evidence="5 6">
    <name type="scientific">Pseudoatta argentina</name>
    <dbReference type="NCBI Taxonomy" id="621737"/>
    <lineage>
        <taxon>Eukaryota</taxon>
        <taxon>Metazoa</taxon>
        <taxon>Ecdysozoa</taxon>
        <taxon>Arthropoda</taxon>
        <taxon>Hexapoda</taxon>
        <taxon>Insecta</taxon>
        <taxon>Pterygota</taxon>
        <taxon>Neoptera</taxon>
        <taxon>Endopterygota</taxon>
        <taxon>Hymenoptera</taxon>
        <taxon>Apocrita</taxon>
        <taxon>Aculeata</taxon>
        <taxon>Formicoidea</taxon>
        <taxon>Formicidae</taxon>
        <taxon>Myrmicinae</taxon>
        <taxon>Pseudoatta</taxon>
    </lineage>
</organism>
<keyword evidence="6" id="KW-1185">Reference proteome</keyword>
<feature type="region of interest" description="Disordered" evidence="2">
    <location>
        <begin position="617"/>
        <end position="648"/>
    </location>
</feature>
<dbReference type="SUPFAM" id="SSF53098">
    <property type="entry name" value="Ribonuclease H-like"/>
    <property type="match status" value="1"/>
</dbReference>
<dbReference type="PROSITE" id="PS50994">
    <property type="entry name" value="INTEGRASE"/>
    <property type="match status" value="1"/>
</dbReference>
<dbReference type="GO" id="GO:0006145">
    <property type="term" value="P:purine nucleobase catabolic process"/>
    <property type="evidence" value="ECO:0007669"/>
    <property type="project" value="TreeGrafter"/>
</dbReference>
<protein>
    <submittedName>
        <fullName evidence="5">ALN1 allantoinase</fullName>
    </submittedName>
</protein>
<dbReference type="Pfam" id="PF14223">
    <property type="entry name" value="Retrotran_gag_2"/>
    <property type="match status" value="1"/>
</dbReference>
<comment type="caution">
    <text evidence="5">The sequence shown here is derived from an EMBL/GenBank/DDBJ whole genome shotgun (WGS) entry which is preliminary data.</text>
</comment>
<dbReference type="Gene3D" id="3.30.420.10">
    <property type="entry name" value="Ribonuclease H-like superfamily/Ribonuclease H"/>
    <property type="match status" value="1"/>
</dbReference>
<evidence type="ECO:0000256" key="2">
    <source>
        <dbReference type="SAM" id="MobiDB-lite"/>
    </source>
</evidence>
<feature type="non-terminal residue" evidence="5">
    <location>
        <position position="1048"/>
    </location>
</feature>
<feature type="non-terminal residue" evidence="5">
    <location>
        <position position="1"/>
    </location>
</feature>
<sequence length="1048" mass="118329">MASQHTVRIEPLGKDNFDTWRIQMEALLVKSDSWSVVSGESVKPEATAEDASAAATAAAAAARTAWERTDRTAKSDIILAISPSELKLIKGCETSHALWQRLQATYQSAGPARKASLLKKLTLHRMTDGEEIRDHLRGFFDTVDKLGEMEVEINPDLLTIMLLYSLPPAFENFRCFRCKRFGHKAIECGKSRGNDEAPRKVEDLSMYASSDFSPPQNAFEIESAPEREKWCLDSGCSSHLCRDTRDFSEISNVANGTLNLATKASTEIKARGTVLFTGDVNGITKRVSVKDTLHVPELRTNLLSVGKITDRGYKVIFDKFAAEIVDKRNRQTVLFADRKDGLYYIRESKSECCAATEKKESRALKTWHQRMGHLNVRDLVKYVRAGDVRALEAFKEFKAYAERQTGKRIKYLQSDNGREYCNSEFDAFLREHGIGRRLTTTYTPEQNGVSERRNRTLVEMARCLLIQSQLPPSFWAEAVNTSNYIRNRCPSSSLNGRTPFEAWTGKLPDVSHFRSFGQKVYVLNRDPKKGKFDDRSKKGIFLGYSDVSKGYRVWISGERRVDVSRDVKFLDFSEDAIADKFEDFYDDKRQTNNENELGIEIELCPDEAKIDIREGDALSEEEEEIDNPGENRPGRGPGRPRIVRTGLRGRPKKAHHSARLADEECANLAEIPTNMAMSGPEKDLWISAMKSELEAVLMNGTWVIHELRSLIDAGIVGFKCFLCPSGVDEFPHVSVDDVKKTILELLSTKTVLAFHAEFERDEKMNLLKGTYEYNTFKFLRKSIFLYCIFLDDPGSYDTFLHTRPDIMELDAVKLICDWCIKYDFRCHIVHLSSAECLALIKDAKTRGAPLTVETCYHYLVLAAEEIPAGFTEFKCCPPIRKNSNREQLWHGVKNGTLDMIVSDHSPCVPELKTSGNFLTAWGGISSLQFGLPLIWTAAKMRGIPFVDVSKLLSSQPAKLCGLEDRKGDLSVGKDADFVIWDPEESIKLDADDIYHKNKLTPYQGKILFGKIIATVLRGRFVFKEGKICDKPLGKLLLNANILQTIKTQ</sequence>
<dbReference type="SUPFAM" id="SSF51338">
    <property type="entry name" value="Composite domain of metallo-dependent hydrolases"/>
    <property type="match status" value="1"/>
</dbReference>
<dbReference type="GO" id="GO:0004038">
    <property type="term" value="F:allantoinase activity"/>
    <property type="evidence" value="ECO:0007669"/>
    <property type="project" value="TreeGrafter"/>
</dbReference>
<reference evidence="5" key="1">
    <citation type="submission" date="2020-02" db="EMBL/GenBank/DDBJ databases">
        <title>Relaxed selection underlies rapid genomic changes in the transitions from sociality to social parasitism in ants.</title>
        <authorList>
            <person name="Bi X."/>
        </authorList>
    </citation>
    <scope>NUCLEOTIDE SEQUENCE</scope>
    <source>
        <strain evidence="5">BGI-DK2014c</strain>
        <tissue evidence="5">Whole body</tissue>
    </source>
</reference>